<proteinExistence type="predicted"/>
<name>A0A7S3GKY7_9EUKA</name>
<evidence type="ECO:0000313" key="1">
    <source>
        <dbReference type="EMBL" id="CAE0269617.1"/>
    </source>
</evidence>
<gene>
    <name evidence="1" type="ORF">PBIL07802_LOCUS31970</name>
</gene>
<protein>
    <submittedName>
        <fullName evidence="1">Uncharacterized protein</fullName>
    </submittedName>
</protein>
<dbReference type="AlphaFoldDB" id="A0A7S3GKY7"/>
<dbReference type="EMBL" id="HBIB01048588">
    <property type="protein sequence ID" value="CAE0269617.1"/>
    <property type="molecule type" value="Transcribed_RNA"/>
</dbReference>
<accession>A0A7S3GKY7</accession>
<sequence>MKLSLVFVIQVLVNTPLLYSHLVANLIDRRNYTMYSISKVEQLFPLLAIIIHNFVNSLYELCQRNFVVFQQCTLRAFSVEKEKTAEKSTTPHSLHLTLHMATTVVDAVEG</sequence>
<organism evidence="1">
    <name type="scientific">Palpitomonas bilix</name>
    <dbReference type="NCBI Taxonomy" id="652834"/>
    <lineage>
        <taxon>Eukaryota</taxon>
        <taxon>Eukaryota incertae sedis</taxon>
    </lineage>
</organism>
<reference evidence="1" key="1">
    <citation type="submission" date="2021-01" db="EMBL/GenBank/DDBJ databases">
        <authorList>
            <person name="Corre E."/>
            <person name="Pelletier E."/>
            <person name="Niang G."/>
            <person name="Scheremetjew M."/>
            <person name="Finn R."/>
            <person name="Kale V."/>
            <person name="Holt S."/>
            <person name="Cochrane G."/>
            <person name="Meng A."/>
            <person name="Brown T."/>
            <person name="Cohen L."/>
        </authorList>
    </citation>
    <scope>NUCLEOTIDE SEQUENCE</scope>
    <source>
        <strain evidence="1">NIES-2562</strain>
    </source>
</reference>